<keyword evidence="5" id="KW-1185">Reference proteome</keyword>
<keyword evidence="1" id="KW-0479">Metal-binding</keyword>
<evidence type="ECO:0000313" key="4">
    <source>
        <dbReference type="EMBL" id="PWB01655.1"/>
    </source>
</evidence>
<evidence type="ECO:0000313" key="5">
    <source>
        <dbReference type="Proteomes" id="UP000244905"/>
    </source>
</evidence>
<dbReference type="CDD" id="cd01335">
    <property type="entry name" value="Radical_SAM"/>
    <property type="match status" value="1"/>
</dbReference>
<keyword evidence="3" id="KW-0411">Iron-sulfur</keyword>
<name>A0A2V1IM75_9BACT</name>
<evidence type="ECO:0000256" key="2">
    <source>
        <dbReference type="ARBA" id="ARBA00023004"/>
    </source>
</evidence>
<gene>
    <name evidence="4" type="ORF">C5O23_08875</name>
</gene>
<dbReference type="AlphaFoldDB" id="A0A2V1IM75"/>
<dbReference type="Proteomes" id="UP000244905">
    <property type="component" value="Unassembled WGS sequence"/>
</dbReference>
<comment type="caution">
    <text evidence="4">The sequence shown here is derived from an EMBL/GenBank/DDBJ whole genome shotgun (WGS) entry which is preliminary data.</text>
</comment>
<sequence>MEKSVKRFNGNAIYNPSGKAGEYAAWACNFFTGCSNDCEYCYCKKGFLAKVWSDKAQLKKCFKDRDHALEVFTREIDANLEALQASGLFFTFTSDPMLQETRDLTLEAIFTANSRGIPVQILTKRADFLDHQSMKALKLIAGSIAWGFTLTGHDELEPGASSNIERLHAMKRLHDWGFKTFASIEPVVDFASAFSMINLSLGYCDLYKIGLMSGKRYNAQERSEAHFLLDMLKEAPGRYYLKDSLIKFLEIDRADLPADKFVSVEFNIFK</sequence>
<dbReference type="GO" id="GO:0051536">
    <property type="term" value="F:iron-sulfur cluster binding"/>
    <property type="evidence" value="ECO:0007669"/>
    <property type="project" value="UniProtKB-KW"/>
</dbReference>
<dbReference type="PANTHER" id="PTHR43432">
    <property type="entry name" value="SLR0285 PROTEIN"/>
    <property type="match status" value="1"/>
</dbReference>
<dbReference type="InterPro" id="IPR040086">
    <property type="entry name" value="MJ0683-like"/>
</dbReference>
<evidence type="ECO:0008006" key="6">
    <source>
        <dbReference type="Google" id="ProtNLM"/>
    </source>
</evidence>
<dbReference type="PANTHER" id="PTHR43432:SF3">
    <property type="entry name" value="SLR0285 PROTEIN"/>
    <property type="match status" value="1"/>
</dbReference>
<accession>A0A2V1IM75</accession>
<protein>
    <recommendedName>
        <fullName evidence="6">Radical SAM protein</fullName>
    </recommendedName>
</protein>
<dbReference type="RefSeq" id="WP_107032589.1">
    <property type="nucleotide sequence ID" value="NZ_PUEC01000019.1"/>
</dbReference>
<proteinExistence type="predicted"/>
<keyword evidence="2" id="KW-0408">Iron</keyword>
<organism evidence="4 5">
    <name type="scientific">Duncaniella muris</name>
    <dbReference type="NCBI Taxonomy" id="2094150"/>
    <lineage>
        <taxon>Bacteria</taxon>
        <taxon>Pseudomonadati</taxon>
        <taxon>Bacteroidota</taxon>
        <taxon>Bacteroidia</taxon>
        <taxon>Bacteroidales</taxon>
        <taxon>Muribaculaceae</taxon>
        <taxon>Duncaniella</taxon>
    </lineage>
</organism>
<dbReference type="EMBL" id="PUEC01000019">
    <property type="protein sequence ID" value="PWB01655.1"/>
    <property type="molecule type" value="Genomic_DNA"/>
</dbReference>
<evidence type="ECO:0000256" key="3">
    <source>
        <dbReference type="ARBA" id="ARBA00023014"/>
    </source>
</evidence>
<dbReference type="Gene3D" id="3.80.30.30">
    <property type="match status" value="1"/>
</dbReference>
<evidence type="ECO:0000256" key="1">
    <source>
        <dbReference type="ARBA" id="ARBA00022723"/>
    </source>
</evidence>
<reference evidence="5" key="1">
    <citation type="submission" date="2018-02" db="EMBL/GenBank/DDBJ databases">
        <authorList>
            <person name="Clavel T."/>
            <person name="Strowig T."/>
        </authorList>
    </citation>
    <scope>NUCLEOTIDE SEQUENCE [LARGE SCALE GENOMIC DNA]</scope>
    <source>
        <strain evidence="5">DSM 103720</strain>
    </source>
</reference>
<dbReference type="PROSITE" id="PS51257">
    <property type="entry name" value="PROKAR_LIPOPROTEIN"/>
    <property type="match status" value="1"/>
</dbReference>
<dbReference type="GO" id="GO:0046872">
    <property type="term" value="F:metal ion binding"/>
    <property type="evidence" value="ECO:0007669"/>
    <property type="project" value="UniProtKB-KW"/>
</dbReference>
<dbReference type="GeneID" id="82526452"/>